<comment type="caution">
    <text evidence="1">The sequence shown here is derived from an EMBL/GenBank/DDBJ whole genome shotgun (WGS) entry which is preliminary data.</text>
</comment>
<gene>
    <name evidence="1" type="ORF">EV196_101249</name>
</gene>
<dbReference type="Proteomes" id="UP000295455">
    <property type="component" value="Unassembled WGS sequence"/>
</dbReference>
<dbReference type="InterPro" id="IPR046037">
    <property type="entry name" value="DUF5995"/>
</dbReference>
<protein>
    <submittedName>
        <fullName evidence="1">Uncharacterized protein</fullName>
    </submittedName>
</protein>
<name>A0A4R1RR84_9FLAO</name>
<evidence type="ECO:0000313" key="1">
    <source>
        <dbReference type="EMBL" id="TCL68826.1"/>
    </source>
</evidence>
<sequence length="251" mass="28859">MEAKTIDEVIMFLEDIIQTSIKEESTLGYFAALYQKVTIAVKDKLYQNYFDDDVRMEQLDVIFANRFLLAYSNYKEGKTNTKSWEVAFNLAENNNLIVLQHLILGMNAHINLDLGIAATQVSNPLEMHNLESDFNKINELLASLVDEIKSDLSLVWRPLVWVLERVKKVDNFVINFSMGLARDGAWKFANELVLETEIINQEHVILLRDGKIAALSEQILCKGALEKFVFKIIRFTESSSISKNIYFLKKK</sequence>
<proteinExistence type="predicted"/>
<organism evidence="1 2">
    <name type="scientific">Mariniflexile fucanivorans</name>
    <dbReference type="NCBI Taxonomy" id="264023"/>
    <lineage>
        <taxon>Bacteria</taxon>
        <taxon>Pseudomonadati</taxon>
        <taxon>Bacteroidota</taxon>
        <taxon>Flavobacteriia</taxon>
        <taxon>Flavobacteriales</taxon>
        <taxon>Flavobacteriaceae</taxon>
        <taxon>Mariniflexile</taxon>
    </lineage>
</organism>
<dbReference type="Pfam" id="PF19458">
    <property type="entry name" value="DUF5995"/>
    <property type="match status" value="1"/>
</dbReference>
<accession>A0A4R1RR84</accession>
<dbReference type="RefSeq" id="WP_132214065.1">
    <property type="nucleotide sequence ID" value="NZ_OX156936.1"/>
</dbReference>
<dbReference type="EMBL" id="SLUP01000001">
    <property type="protein sequence ID" value="TCL68826.1"/>
    <property type="molecule type" value="Genomic_DNA"/>
</dbReference>
<keyword evidence="2" id="KW-1185">Reference proteome</keyword>
<dbReference type="OrthoDB" id="583431at2"/>
<evidence type="ECO:0000313" key="2">
    <source>
        <dbReference type="Proteomes" id="UP000295455"/>
    </source>
</evidence>
<dbReference type="AlphaFoldDB" id="A0A4R1RR84"/>
<reference evidence="1 2" key="1">
    <citation type="submission" date="2019-03" db="EMBL/GenBank/DDBJ databases">
        <title>Genomic Encyclopedia of Type Strains, Phase IV (KMG-IV): sequencing the most valuable type-strain genomes for metagenomic binning, comparative biology and taxonomic classification.</title>
        <authorList>
            <person name="Goeker M."/>
        </authorList>
    </citation>
    <scope>NUCLEOTIDE SEQUENCE [LARGE SCALE GENOMIC DNA]</scope>
    <source>
        <strain evidence="1 2">DSM 18792</strain>
    </source>
</reference>